<sequence>MKIPRASQLLEGQSSLVRSSSLTDHFYGDFLCPNEHTFSVSTIITKLITDQECLMVSRQYKK</sequence>
<dbReference type="EMBL" id="CABPRJ010001895">
    <property type="protein sequence ID" value="VVC39401.1"/>
    <property type="molecule type" value="Genomic_DNA"/>
</dbReference>
<name>A0A5E4NCT8_9HEMI</name>
<evidence type="ECO:0000313" key="1">
    <source>
        <dbReference type="EMBL" id="VVC39401.1"/>
    </source>
</evidence>
<accession>A0A5E4NCT8</accession>
<dbReference type="AlphaFoldDB" id="A0A5E4NCT8"/>
<keyword evidence="2" id="KW-1185">Reference proteome</keyword>
<evidence type="ECO:0000313" key="2">
    <source>
        <dbReference type="Proteomes" id="UP000325440"/>
    </source>
</evidence>
<proteinExistence type="predicted"/>
<reference evidence="1 2" key="1">
    <citation type="submission" date="2019-08" db="EMBL/GenBank/DDBJ databases">
        <authorList>
            <person name="Alioto T."/>
            <person name="Alioto T."/>
            <person name="Gomez Garrido J."/>
        </authorList>
    </citation>
    <scope>NUCLEOTIDE SEQUENCE [LARGE SCALE GENOMIC DNA]</scope>
</reference>
<protein>
    <submittedName>
        <fullName evidence="1">Uncharacterized protein</fullName>
    </submittedName>
</protein>
<gene>
    <name evidence="1" type="ORF">CINCED_3A017950</name>
</gene>
<organism evidence="1 2">
    <name type="scientific">Cinara cedri</name>
    <dbReference type="NCBI Taxonomy" id="506608"/>
    <lineage>
        <taxon>Eukaryota</taxon>
        <taxon>Metazoa</taxon>
        <taxon>Ecdysozoa</taxon>
        <taxon>Arthropoda</taxon>
        <taxon>Hexapoda</taxon>
        <taxon>Insecta</taxon>
        <taxon>Pterygota</taxon>
        <taxon>Neoptera</taxon>
        <taxon>Paraneoptera</taxon>
        <taxon>Hemiptera</taxon>
        <taxon>Sternorrhyncha</taxon>
        <taxon>Aphidomorpha</taxon>
        <taxon>Aphidoidea</taxon>
        <taxon>Aphididae</taxon>
        <taxon>Lachninae</taxon>
        <taxon>Cinara</taxon>
    </lineage>
</organism>
<dbReference type="Proteomes" id="UP000325440">
    <property type="component" value="Unassembled WGS sequence"/>
</dbReference>